<proteinExistence type="predicted"/>
<comment type="caution">
    <text evidence="2">The sequence shown here is derived from an EMBL/GenBank/DDBJ whole genome shotgun (WGS) entry which is preliminary data.</text>
</comment>
<dbReference type="EMBL" id="JACEFO010001754">
    <property type="protein sequence ID" value="KAF8709863.1"/>
    <property type="molecule type" value="Genomic_DNA"/>
</dbReference>
<evidence type="ECO:0000256" key="1">
    <source>
        <dbReference type="SAM" id="MobiDB-lite"/>
    </source>
</evidence>
<accession>A0A835ERF8</accession>
<feature type="region of interest" description="Disordered" evidence="1">
    <location>
        <begin position="1"/>
        <end position="38"/>
    </location>
</feature>
<reference evidence="2" key="1">
    <citation type="submission" date="2020-07" db="EMBL/GenBank/DDBJ databases">
        <title>Genome sequence and genetic diversity analysis of an under-domesticated orphan crop, white fonio (Digitaria exilis).</title>
        <authorList>
            <person name="Bennetzen J.L."/>
            <person name="Chen S."/>
            <person name="Ma X."/>
            <person name="Wang X."/>
            <person name="Yssel A.E.J."/>
            <person name="Chaluvadi S.R."/>
            <person name="Johnson M."/>
            <person name="Gangashetty P."/>
            <person name="Hamidou F."/>
            <person name="Sanogo M.D."/>
            <person name="Zwaenepoel A."/>
            <person name="Wallace J."/>
            <person name="Van De Peer Y."/>
            <person name="Van Deynze A."/>
        </authorList>
    </citation>
    <scope>NUCLEOTIDE SEQUENCE</scope>
    <source>
        <tissue evidence="2">Leaves</tissue>
    </source>
</reference>
<name>A0A835ERF8_9POAL</name>
<feature type="compositionally biased region" description="Basic residues" evidence="1">
    <location>
        <begin position="1"/>
        <end position="14"/>
    </location>
</feature>
<gene>
    <name evidence="2" type="ORF">HU200_029576</name>
</gene>
<evidence type="ECO:0000313" key="3">
    <source>
        <dbReference type="Proteomes" id="UP000636709"/>
    </source>
</evidence>
<organism evidence="2 3">
    <name type="scientific">Digitaria exilis</name>
    <dbReference type="NCBI Taxonomy" id="1010633"/>
    <lineage>
        <taxon>Eukaryota</taxon>
        <taxon>Viridiplantae</taxon>
        <taxon>Streptophyta</taxon>
        <taxon>Embryophyta</taxon>
        <taxon>Tracheophyta</taxon>
        <taxon>Spermatophyta</taxon>
        <taxon>Magnoliopsida</taxon>
        <taxon>Liliopsida</taxon>
        <taxon>Poales</taxon>
        <taxon>Poaceae</taxon>
        <taxon>PACMAD clade</taxon>
        <taxon>Panicoideae</taxon>
        <taxon>Panicodae</taxon>
        <taxon>Paniceae</taxon>
        <taxon>Anthephorinae</taxon>
        <taxon>Digitaria</taxon>
    </lineage>
</organism>
<sequence length="97" mass="10950">MWRLRSHTCSHRRSPASPPPRIPPTGTRHNEPPPPRAVRCRRSIDRLRTARRRLRQSASPRINPPGLCSAGCLPLRGDLPSTASRRVARTTPLLHRS</sequence>
<feature type="region of interest" description="Disordered" evidence="1">
    <location>
        <begin position="54"/>
        <end position="97"/>
    </location>
</feature>
<dbReference type="AlphaFoldDB" id="A0A835ERF8"/>
<protein>
    <submittedName>
        <fullName evidence="2">Uncharacterized protein</fullName>
    </submittedName>
</protein>
<evidence type="ECO:0000313" key="2">
    <source>
        <dbReference type="EMBL" id="KAF8709863.1"/>
    </source>
</evidence>
<keyword evidence="3" id="KW-1185">Reference proteome</keyword>
<dbReference type="Proteomes" id="UP000636709">
    <property type="component" value="Unassembled WGS sequence"/>
</dbReference>